<keyword evidence="4 6" id="KW-1133">Transmembrane helix</keyword>
<feature type="transmembrane region" description="Helical" evidence="6">
    <location>
        <begin position="77"/>
        <end position="95"/>
    </location>
</feature>
<feature type="transmembrane region" description="Helical" evidence="6">
    <location>
        <begin position="361"/>
        <end position="379"/>
    </location>
</feature>
<dbReference type="PANTHER" id="PTHR10283">
    <property type="entry name" value="SOLUTE CARRIER FAMILY 13 MEMBER"/>
    <property type="match status" value="1"/>
</dbReference>
<dbReference type="Pfam" id="PF00939">
    <property type="entry name" value="Na_sulph_symp"/>
    <property type="match status" value="1"/>
</dbReference>
<reference evidence="8" key="1">
    <citation type="journal article" date="2019" name="Int. J. Syst. Evol. Microbiol.">
        <title>The Global Catalogue of Microorganisms (GCM) 10K type strain sequencing project: providing services to taxonomists for standard genome sequencing and annotation.</title>
        <authorList>
            <consortium name="The Broad Institute Genomics Platform"/>
            <consortium name="The Broad Institute Genome Sequencing Center for Infectious Disease"/>
            <person name="Wu L."/>
            <person name="Ma J."/>
        </authorList>
    </citation>
    <scope>NUCLEOTIDE SEQUENCE [LARGE SCALE GENOMIC DNA]</scope>
    <source>
        <strain evidence="8">CGMCC 1.15180</strain>
    </source>
</reference>
<accession>A0ABW4VJH3</accession>
<feature type="transmembrane region" description="Helical" evidence="6">
    <location>
        <begin position="323"/>
        <end position="341"/>
    </location>
</feature>
<comment type="caution">
    <text evidence="7">The sequence shown here is derived from an EMBL/GenBank/DDBJ whole genome shotgun (WGS) entry which is preliminary data.</text>
</comment>
<feature type="transmembrane region" description="Helical" evidence="6">
    <location>
        <begin position="292"/>
        <end position="311"/>
    </location>
</feature>
<feature type="transmembrane region" description="Helical" evidence="6">
    <location>
        <begin position="41"/>
        <end position="65"/>
    </location>
</feature>
<feature type="transmembrane region" description="Helical" evidence="6">
    <location>
        <begin position="449"/>
        <end position="468"/>
    </location>
</feature>
<dbReference type="Proteomes" id="UP001597361">
    <property type="component" value="Unassembled WGS sequence"/>
</dbReference>
<evidence type="ECO:0000256" key="5">
    <source>
        <dbReference type="ARBA" id="ARBA00023136"/>
    </source>
</evidence>
<evidence type="ECO:0000256" key="4">
    <source>
        <dbReference type="ARBA" id="ARBA00022989"/>
    </source>
</evidence>
<evidence type="ECO:0000313" key="8">
    <source>
        <dbReference type="Proteomes" id="UP001597361"/>
    </source>
</evidence>
<comment type="subcellular location">
    <subcellularLocation>
        <location evidence="1">Membrane</location>
        <topology evidence="1">Multi-pass membrane protein</topology>
    </subcellularLocation>
</comment>
<dbReference type="PROSITE" id="PS01271">
    <property type="entry name" value="NA_SULFATE"/>
    <property type="match status" value="1"/>
</dbReference>
<keyword evidence="3 6" id="KW-0812">Transmembrane</keyword>
<name>A0ABW4VJH3_9BACT</name>
<keyword evidence="8" id="KW-1185">Reference proteome</keyword>
<evidence type="ECO:0000313" key="7">
    <source>
        <dbReference type="EMBL" id="MFD2033478.1"/>
    </source>
</evidence>
<feature type="transmembrane region" description="Helical" evidence="6">
    <location>
        <begin position="386"/>
        <end position="403"/>
    </location>
</feature>
<keyword evidence="5 6" id="KW-0472">Membrane</keyword>
<dbReference type="PANTHER" id="PTHR10283:SF82">
    <property type="entry name" value="SOLUTE CARRIER FAMILY 13 MEMBER 2"/>
    <property type="match status" value="1"/>
</dbReference>
<evidence type="ECO:0000256" key="6">
    <source>
        <dbReference type="SAM" id="Phobius"/>
    </source>
</evidence>
<dbReference type="InterPro" id="IPR031312">
    <property type="entry name" value="Na/sul_symport_CS"/>
</dbReference>
<gene>
    <name evidence="7" type="ORF">ACFSKL_01690</name>
</gene>
<dbReference type="RefSeq" id="WP_376882887.1">
    <property type="nucleotide sequence ID" value="NZ_JBHUHR010000003.1"/>
</dbReference>
<proteinExistence type="predicted"/>
<evidence type="ECO:0000256" key="1">
    <source>
        <dbReference type="ARBA" id="ARBA00004141"/>
    </source>
</evidence>
<evidence type="ECO:0000256" key="2">
    <source>
        <dbReference type="ARBA" id="ARBA00022448"/>
    </source>
</evidence>
<protein>
    <submittedName>
        <fullName evidence="7">SLC13 family permease</fullName>
    </submittedName>
</protein>
<dbReference type="EMBL" id="JBHUHR010000003">
    <property type="protein sequence ID" value="MFD2033478.1"/>
    <property type="molecule type" value="Genomic_DNA"/>
</dbReference>
<keyword evidence="2" id="KW-0813">Transport</keyword>
<feature type="transmembrane region" description="Helical" evidence="6">
    <location>
        <begin position="171"/>
        <end position="191"/>
    </location>
</feature>
<feature type="transmembrane region" description="Helical" evidence="6">
    <location>
        <begin position="115"/>
        <end position="134"/>
    </location>
</feature>
<feature type="transmembrane region" description="Helical" evidence="6">
    <location>
        <begin position="211"/>
        <end position="233"/>
    </location>
</feature>
<sequence>MGKIVIMILGPLIFALSLIIDPVGGLTDSSQAVLGATIWIALWWVTEVIPIPVTSLLPIVLFPLTGIMDVKSTTINYGNDIVFLYLGGFLIAIAIEKWNLHRRIALTILLWMGNRLSHIVLGFMLSTALLSMWISNTATSVMMLPIGLAIAAQFEKNQAGSVAQKNNFGMVLMFGIAYGASIGGLATLIGTPPNLVLVAIVSELYGVEINFLDWFLLMLPLSMLLLFVCWFYLIQVFGVKNKRLSGGGYTIKEELDKLGKIGYEEKLVAGIFLLTALGWITKSFLLEKYFSGINDTVIAVIGGLLMFIVPGRKKIPLMEWKDAIKIPWGIILLFGGGLALAEGFKESGLTMWVGSNFTLLEGASLILVILFLVGAINFLTELTSNLATTTIILPILAALATSMEIHPYGIMIGATLSASCAFMLPVATPPNAVVFSSGFFTIRDMAKTGFVLNIISILLITLFIYYVMPLVWGIDLFDLPEAFRK</sequence>
<dbReference type="CDD" id="cd01115">
    <property type="entry name" value="SLC13_permease"/>
    <property type="match status" value="1"/>
</dbReference>
<feature type="transmembrane region" description="Helical" evidence="6">
    <location>
        <begin position="267"/>
        <end position="286"/>
    </location>
</feature>
<dbReference type="InterPro" id="IPR001898">
    <property type="entry name" value="SLC13A/DASS"/>
</dbReference>
<evidence type="ECO:0000256" key="3">
    <source>
        <dbReference type="ARBA" id="ARBA00022692"/>
    </source>
</evidence>
<dbReference type="NCBIfam" id="TIGR00785">
    <property type="entry name" value="dass"/>
    <property type="match status" value="1"/>
</dbReference>
<organism evidence="7 8">
    <name type="scientific">Belliella marina</name>
    <dbReference type="NCBI Taxonomy" id="1644146"/>
    <lineage>
        <taxon>Bacteria</taxon>
        <taxon>Pseudomonadati</taxon>
        <taxon>Bacteroidota</taxon>
        <taxon>Cytophagia</taxon>
        <taxon>Cytophagales</taxon>
        <taxon>Cyclobacteriaceae</taxon>
        <taxon>Belliella</taxon>
    </lineage>
</organism>